<evidence type="ECO:0000256" key="1">
    <source>
        <dbReference type="SAM" id="MobiDB-lite"/>
    </source>
</evidence>
<dbReference type="EMBL" id="JAEAOA010001885">
    <property type="protein sequence ID" value="KAK3591975.1"/>
    <property type="molecule type" value="Genomic_DNA"/>
</dbReference>
<reference evidence="2" key="2">
    <citation type="journal article" date="2021" name="Genome Biol. Evol.">
        <title>Developing a high-quality reference genome for a parasitic bivalve with doubly uniparental inheritance (Bivalvia: Unionida).</title>
        <authorList>
            <person name="Smith C.H."/>
        </authorList>
    </citation>
    <scope>NUCLEOTIDE SEQUENCE</scope>
    <source>
        <strain evidence="2">CHS0354</strain>
        <tissue evidence="2">Mantle</tissue>
    </source>
</reference>
<proteinExistence type="predicted"/>
<comment type="caution">
    <text evidence="2">The sequence shown here is derived from an EMBL/GenBank/DDBJ whole genome shotgun (WGS) entry which is preliminary data.</text>
</comment>
<evidence type="ECO:0000313" key="2">
    <source>
        <dbReference type="EMBL" id="KAK3591975.1"/>
    </source>
</evidence>
<name>A0AAE0VWT8_9BIVA</name>
<reference evidence="2" key="3">
    <citation type="submission" date="2023-05" db="EMBL/GenBank/DDBJ databases">
        <authorList>
            <person name="Smith C.H."/>
        </authorList>
    </citation>
    <scope>NUCLEOTIDE SEQUENCE</scope>
    <source>
        <strain evidence="2">CHS0354</strain>
        <tissue evidence="2">Mantle</tissue>
    </source>
</reference>
<sequence length="163" mass="18275">MAEVGLDIPTIPLGTERNSDTGLGTRLQNPTSTLKQNVSGIKFMRKCKVPADLVSSEEAYRELFGALKLSFTDRQVRGYTENDYSGAQFVKNKKKKVSLAMKYDLARKMKVEASPKMSLVIKCWCQICCLCLQTVQETYPKSKASKSMCGQYQCIMQTTDIGY</sequence>
<reference evidence="2" key="1">
    <citation type="journal article" date="2021" name="Genome Biol. Evol.">
        <title>A High-Quality Reference Genome for a Parasitic Bivalve with Doubly Uniparental Inheritance (Bivalvia: Unionida).</title>
        <authorList>
            <person name="Smith C.H."/>
        </authorList>
    </citation>
    <scope>NUCLEOTIDE SEQUENCE</scope>
    <source>
        <strain evidence="2">CHS0354</strain>
    </source>
</reference>
<accession>A0AAE0VWT8</accession>
<dbReference type="AlphaFoldDB" id="A0AAE0VWT8"/>
<evidence type="ECO:0000313" key="3">
    <source>
        <dbReference type="Proteomes" id="UP001195483"/>
    </source>
</evidence>
<organism evidence="2 3">
    <name type="scientific">Potamilus streckersoni</name>
    <dbReference type="NCBI Taxonomy" id="2493646"/>
    <lineage>
        <taxon>Eukaryota</taxon>
        <taxon>Metazoa</taxon>
        <taxon>Spiralia</taxon>
        <taxon>Lophotrochozoa</taxon>
        <taxon>Mollusca</taxon>
        <taxon>Bivalvia</taxon>
        <taxon>Autobranchia</taxon>
        <taxon>Heteroconchia</taxon>
        <taxon>Palaeoheterodonta</taxon>
        <taxon>Unionida</taxon>
        <taxon>Unionoidea</taxon>
        <taxon>Unionidae</taxon>
        <taxon>Ambleminae</taxon>
        <taxon>Lampsilini</taxon>
        <taxon>Potamilus</taxon>
    </lineage>
</organism>
<gene>
    <name evidence="2" type="ORF">CHS0354_031483</name>
</gene>
<keyword evidence="3" id="KW-1185">Reference proteome</keyword>
<protein>
    <submittedName>
        <fullName evidence="2">Uncharacterized protein</fullName>
    </submittedName>
</protein>
<feature type="region of interest" description="Disordered" evidence="1">
    <location>
        <begin position="1"/>
        <end position="25"/>
    </location>
</feature>
<dbReference type="Proteomes" id="UP001195483">
    <property type="component" value="Unassembled WGS sequence"/>
</dbReference>